<organism evidence="1 2">
    <name type="scientific">Podarcis lilfordi</name>
    <name type="common">Lilford's wall lizard</name>
    <dbReference type="NCBI Taxonomy" id="74358"/>
    <lineage>
        <taxon>Eukaryota</taxon>
        <taxon>Metazoa</taxon>
        <taxon>Chordata</taxon>
        <taxon>Craniata</taxon>
        <taxon>Vertebrata</taxon>
        <taxon>Euteleostomi</taxon>
        <taxon>Lepidosauria</taxon>
        <taxon>Squamata</taxon>
        <taxon>Bifurcata</taxon>
        <taxon>Unidentata</taxon>
        <taxon>Episquamata</taxon>
        <taxon>Laterata</taxon>
        <taxon>Lacertibaenia</taxon>
        <taxon>Lacertidae</taxon>
        <taxon>Podarcis</taxon>
    </lineage>
</organism>
<dbReference type="Proteomes" id="UP001178461">
    <property type="component" value="Chromosome 12"/>
</dbReference>
<sequence>MRSQARGNWPLLFSQESAICGSVEVGAATPILCSRQCTLLASLLLPATPLSDGQQQGHGTFPYLRSPIDAGSQLLSWTAPVAVVFLPCPHFNATAFAKDFWKSTFGEALRILL</sequence>
<gene>
    <name evidence="1" type="ORF">PODLI_1B025376</name>
</gene>
<proteinExistence type="predicted"/>
<protein>
    <submittedName>
        <fullName evidence="1">Uncharacterized protein</fullName>
    </submittedName>
</protein>
<evidence type="ECO:0000313" key="1">
    <source>
        <dbReference type="EMBL" id="CAI5788443.1"/>
    </source>
</evidence>
<reference evidence="1" key="1">
    <citation type="submission" date="2022-12" db="EMBL/GenBank/DDBJ databases">
        <authorList>
            <person name="Alioto T."/>
            <person name="Alioto T."/>
            <person name="Gomez Garrido J."/>
        </authorList>
    </citation>
    <scope>NUCLEOTIDE SEQUENCE</scope>
</reference>
<name>A0AA35L3E3_9SAUR</name>
<keyword evidence="2" id="KW-1185">Reference proteome</keyword>
<evidence type="ECO:0000313" key="2">
    <source>
        <dbReference type="Proteomes" id="UP001178461"/>
    </source>
</evidence>
<dbReference type="AlphaFoldDB" id="A0AA35L3E3"/>
<accession>A0AA35L3E3</accession>
<dbReference type="EMBL" id="OX395137">
    <property type="protein sequence ID" value="CAI5788443.1"/>
    <property type="molecule type" value="Genomic_DNA"/>
</dbReference>